<dbReference type="Proteomes" id="UP000261420">
    <property type="component" value="Unplaced"/>
</dbReference>
<dbReference type="GO" id="GO:0005739">
    <property type="term" value="C:mitochondrion"/>
    <property type="evidence" value="ECO:0007669"/>
    <property type="project" value="TreeGrafter"/>
</dbReference>
<comment type="function">
    <text evidence="5 7">Removes the formyl group from the N-terminal Met of newly synthesized proteins.</text>
</comment>
<dbReference type="AlphaFoldDB" id="A0A3B4TKE0"/>
<accession>A0A3B4TKE0</accession>
<proteinExistence type="inferred from homology"/>
<dbReference type="EC" id="3.5.1.88" evidence="7"/>
<comment type="catalytic activity">
    <reaction evidence="6 7">
        <text>N-terminal N-formyl-L-methionyl-[peptide] + H2O = N-terminal L-methionyl-[peptide] + formate</text>
        <dbReference type="Rhea" id="RHEA:24420"/>
        <dbReference type="Rhea" id="RHEA-COMP:10639"/>
        <dbReference type="Rhea" id="RHEA-COMP:10640"/>
        <dbReference type="ChEBI" id="CHEBI:15377"/>
        <dbReference type="ChEBI" id="CHEBI:15740"/>
        <dbReference type="ChEBI" id="CHEBI:49298"/>
        <dbReference type="ChEBI" id="CHEBI:64731"/>
        <dbReference type="EC" id="3.5.1.88"/>
    </reaction>
</comment>
<dbReference type="CTD" id="64146"/>
<dbReference type="GeneTree" id="ENSGT00390000018698"/>
<dbReference type="Gene3D" id="3.90.45.10">
    <property type="entry name" value="Peptide deformylase"/>
    <property type="match status" value="1"/>
</dbReference>
<protein>
    <recommendedName>
        <fullName evidence="7">Peptide deformylase</fullName>
        <ecNumber evidence="7">3.5.1.88</ecNumber>
    </recommendedName>
</protein>
<dbReference type="GO" id="GO:0046872">
    <property type="term" value="F:metal ion binding"/>
    <property type="evidence" value="ECO:0007669"/>
    <property type="project" value="UniProtKB-KW"/>
</dbReference>
<dbReference type="CDD" id="cd00487">
    <property type="entry name" value="Pep_deformylase"/>
    <property type="match status" value="1"/>
</dbReference>
<evidence type="ECO:0000256" key="3">
    <source>
        <dbReference type="ARBA" id="ARBA00022801"/>
    </source>
</evidence>
<evidence type="ECO:0000256" key="4">
    <source>
        <dbReference type="ARBA" id="ARBA00022917"/>
    </source>
</evidence>
<dbReference type="KEGG" id="sdu:111229891"/>
<keyword evidence="9" id="KW-1185">Reference proteome</keyword>
<dbReference type="HAMAP" id="MF_00163">
    <property type="entry name" value="Pep_deformylase"/>
    <property type="match status" value="1"/>
</dbReference>
<evidence type="ECO:0000256" key="6">
    <source>
        <dbReference type="ARBA" id="ARBA00048875"/>
    </source>
</evidence>
<evidence type="ECO:0000313" key="9">
    <source>
        <dbReference type="Proteomes" id="UP000261420"/>
    </source>
</evidence>
<dbReference type="GO" id="GO:0042586">
    <property type="term" value="F:peptide deformylase activity"/>
    <property type="evidence" value="ECO:0007669"/>
    <property type="project" value="UniProtKB-EC"/>
</dbReference>
<dbReference type="Pfam" id="PF01327">
    <property type="entry name" value="Pep_deformylase"/>
    <property type="match status" value="1"/>
</dbReference>
<name>A0A3B4TKE0_SERDU</name>
<dbReference type="PRINTS" id="PR01576">
    <property type="entry name" value="PDEFORMYLASE"/>
</dbReference>
<dbReference type="RefSeq" id="XP_022612120.1">
    <property type="nucleotide sequence ID" value="XM_022756399.1"/>
</dbReference>
<dbReference type="InterPro" id="IPR036821">
    <property type="entry name" value="Peptide_deformylase_sf"/>
</dbReference>
<dbReference type="NCBIfam" id="NF001159">
    <property type="entry name" value="PRK00150.1-3"/>
    <property type="match status" value="1"/>
</dbReference>
<dbReference type="PANTHER" id="PTHR10458:SF2">
    <property type="entry name" value="PEPTIDE DEFORMYLASE, MITOCHONDRIAL"/>
    <property type="match status" value="1"/>
</dbReference>
<dbReference type="GeneID" id="111229891"/>
<keyword evidence="2 7" id="KW-0479">Metal-binding</keyword>
<dbReference type="SUPFAM" id="SSF56420">
    <property type="entry name" value="Peptide deformylase"/>
    <property type="match status" value="1"/>
</dbReference>
<dbReference type="RefSeq" id="XP_022612123.1">
    <property type="nucleotide sequence ID" value="XM_022756402.1"/>
</dbReference>
<evidence type="ECO:0000256" key="1">
    <source>
        <dbReference type="ARBA" id="ARBA00010759"/>
    </source>
</evidence>
<dbReference type="PANTHER" id="PTHR10458">
    <property type="entry name" value="PEPTIDE DEFORMYLASE"/>
    <property type="match status" value="1"/>
</dbReference>
<evidence type="ECO:0000256" key="7">
    <source>
        <dbReference type="RuleBase" id="RU362111"/>
    </source>
</evidence>
<keyword evidence="3 7" id="KW-0378">Hydrolase</keyword>
<keyword evidence="4 7" id="KW-0648">Protein biosynthesis</keyword>
<dbReference type="RefSeq" id="XP_022612121.1">
    <property type="nucleotide sequence ID" value="XM_022756400.1"/>
</dbReference>
<comment type="similarity">
    <text evidence="1 7">Belongs to the polypeptide deformylase family.</text>
</comment>
<evidence type="ECO:0000313" key="8">
    <source>
        <dbReference type="Ensembl" id="ENSSDUP00000006355.1"/>
    </source>
</evidence>
<sequence>MNTTSCVSLLQLSRTGFRLCASKAPHCRASASSLPTVTYTCLSHISPHSPVPCRRSYCSNVKVRSYLHYMKRKIIPSPSPPYSHVCQVGDPVLRASAAAVDPAAVTGPEIQKVINTMVKVMRKLDCVGLSAPQIGVPLRIMALEYPKRMLEESSTASREVRGLSVQPLRIFVNPQLRVLDGRTVLFQEACESISGYSATVPRYLSVEVSGLNEKGEAVTWQASDWTARIVQHEMDHLDGVLYIDRMDSKTFININWHEHNQ</sequence>
<dbReference type="Ensembl" id="ENSSDUT00000006483.1">
    <property type="protein sequence ID" value="ENSSDUP00000006355.1"/>
    <property type="gene ID" value="ENSSDUG00000004692.1"/>
</dbReference>
<organism evidence="8 9">
    <name type="scientific">Seriola dumerili</name>
    <name type="common">Greater amberjack</name>
    <name type="synonym">Caranx dumerili</name>
    <dbReference type="NCBI Taxonomy" id="41447"/>
    <lineage>
        <taxon>Eukaryota</taxon>
        <taxon>Metazoa</taxon>
        <taxon>Chordata</taxon>
        <taxon>Craniata</taxon>
        <taxon>Vertebrata</taxon>
        <taxon>Euteleostomi</taxon>
        <taxon>Actinopterygii</taxon>
        <taxon>Neopterygii</taxon>
        <taxon>Teleostei</taxon>
        <taxon>Neoteleostei</taxon>
        <taxon>Acanthomorphata</taxon>
        <taxon>Carangaria</taxon>
        <taxon>Carangiformes</taxon>
        <taxon>Carangidae</taxon>
        <taxon>Seriola</taxon>
    </lineage>
</organism>
<dbReference type="GO" id="GO:0006412">
    <property type="term" value="P:translation"/>
    <property type="evidence" value="ECO:0007669"/>
    <property type="project" value="UniProtKB-KW"/>
</dbReference>
<dbReference type="STRING" id="41447.ENSSDUP00000006355"/>
<dbReference type="OMA" id="ILYPMRI"/>
<dbReference type="FunFam" id="3.90.45.10:FF:000003">
    <property type="entry name" value="Peptide deformylase"/>
    <property type="match status" value="1"/>
</dbReference>
<dbReference type="RefSeq" id="XP_022612122.1">
    <property type="nucleotide sequence ID" value="XM_022756401.1"/>
</dbReference>
<evidence type="ECO:0000256" key="5">
    <source>
        <dbReference type="ARBA" id="ARBA00037114"/>
    </source>
</evidence>
<reference evidence="8" key="2">
    <citation type="submission" date="2025-09" db="UniProtKB">
        <authorList>
            <consortium name="Ensembl"/>
        </authorList>
    </citation>
    <scope>IDENTIFICATION</scope>
</reference>
<dbReference type="InterPro" id="IPR023635">
    <property type="entry name" value="Peptide_deformylase"/>
</dbReference>
<reference evidence="8" key="1">
    <citation type="submission" date="2025-08" db="UniProtKB">
        <authorList>
            <consortium name="Ensembl"/>
        </authorList>
    </citation>
    <scope>IDENTIFICATION</scope>
</reference>
<evidence type="ECO:0000256" key="2">
    <source>
        <dbReference type="ARBA" id="ARBA00022723"/>
    </source>
</evidence>